<protein>
    <submittedName>
        <fullName evidence="2">Uncharacterized protein</fullName>
    </submittedName>
</protein>
<accession>A0A5C7WJT3</accession>
<evidence type="ECO:0000313" key="3">
    <source>
        <dbReference type="Proteomes" id="UP000321374"/>
    </source>
</evidence>
<evidence type="ECO:0000256" key="1">
    <source>
        <dbReference type="SAM" id="Phobius"/>
    </source>
</evidence>
<reference evidence="2 3" key="1">
    <citation type="submission" date="2018-09" db="EMBL/GenBank/DDBJ databases">
        <title>Metagenome Assembled Genomes from an Advanced Water Purification Facility.</title>
        <authorList>
            <person name="Stamps B.W."/>
            <person name="Spear J.R."/>
        </authorList>
    </citation>
    <scope>NUCLEOTIDE SEQUENCE [LARGE SCALE GENOMIC DNA]</scope>
    <source>
        <strain evidence="2">Bin_42_2</strain>
    </source>
</reference>
<proteinExistence type="predicted"/>
<sequence>MFKPFQSLYARMVDAMLLYAFLLKMLFKSSMTLKRSSMSERDEAQGDQISPITALQVTSPKFRI</sequence>
<name>A0A5C7WJT3_METME</name>
<gene>
    <name evidence="2" type="ORF">E6Q51_01345</name>
</gene>
<organism evidence="2 3">
    <name type="scientific">Methylophilus methylotrophus</name>
    <name type="common">Bacterium W3A1</name>
    <dbReference type="NCBI Taxonomy" id="17"/>
    <lineage>
        <taxon>Bacteria</taxon>
        <taxon>Pseudomonadati</taxon>
        <taxon>Pseudomonadota</taxon>
        <taxon>Betaproteobacteria</taxon>
        <taxon>Nitrosomonadales</taxon>
        <taxon>Methylophilaceae</taxon>
        <taxon>Methylophilus</taxon>
    </lineage>
</organism>
<feature type="transmembrane region" description="Helical" evidence="1">
    <location>
        <begin position="6"/>
        <end position="27"/>
    </location>
</feature>
<dbReference type="Proteomes" id="UP000321374">
    <property type="component" value="Unassembled WGS sequence"/>
</dbReference>
<dbReference type="AlphaFoldDB" id="A0A5C7WJT3"/>
<comment type="caution">
    <text evidence="2">The sequence shown here is derived from an EMBL/GenBank/DDBJ whole genome shotgun (WGS) entry which is preliminary data.</text>
</comment>
<dbReference type="EMBL" id="SSGG01000023">
    <property type="protein sequence ID" value="TXI38351.1"/>
    <property type="molecule type" value="Genomic_DNA"/>
</dbReference>
<keyword evidence="1" id="KW-0812">Transmembrane</keyword>
<keyword evidence="1" id="KW-0472">Membrane</keyword>
<keyword evidence="1" id="KW-1133">Transmembrane helix</keyword>
<evidence type="ECO:0000313" key="2">
    <source>
        <dbReference type="EMBL" id="TXI38351.1"/>
    </source>
</evidence>